<dbReference type="PROSITE" id="PS51032">
    <property type="entry name" value="AP2_ERF"/>
    <property type="match status" value="1"/>
</dbReference>
<dbReference type="GO" id="GO:0003700">
    <property type="term" value="F:DNA-binding transcription factor activity"/>
    <property type="evidence" value="ECO:0007669"/>
    <property type="project" value="InterPro"/>
</dbReference>
<dbReference type="PRINTS" id="PR00367">
    <property type="entry name" value="ETHRSPELEMNT"/>
</dbReference>
<evidence type="ECO:0000256" key="3">
    <source>
        <dbReference type="ARBA" id="ARBA00023125"/>
    </source>
</evidence>
<dbReference type="RefSeq" id="XP_022922814.1">
    <property type="nucleotide sequence ID" value="XM_023067046.1"/>
</dbReference>
<name>A0A6J1E4I1_CUCMO</name>
<protein>
    <submittedName>
        <fullName evidence="10">Ethylene-responsive transcription factor 2-like</fullName>
    </submittedName>
</protein>
<reference evidence="10" key="1">
    <citation type="submission" date="2025-08" db="UniProtKB">
        <authorList>
            <consortium name="RefSeq"/>
        </authorList>
    </citation>
    <scope>IDENTIFICATION</scope>
    <source>
        <tissue evidence="10">Young leaves</tissue>
    </source>
</reference>
<dbReference type="Gene3D" id="3.30.730.10">
    <property type="entry name" value="AP2/ERF domain"/>
    <property type="match status" value="1"/>
</dbReference>
<evidence type="ECO:0000259" key="8">
    <source>
        <dbReference type="PROSITE" id="PS51032"/>
    </source>
</evidence>
<gene>
    <name evidence="10" type="primary">LOC111430683</name>
</gene>
<feature type="region of interest" description="Disordered" evidence="7">
    <location>
        <begin position="78"/>
        <end position="97"/>
    </location>
</feature>
<dbReference type="GO" id="GO:0009873">
    <property type="term" value="P:ethylene-activated signaling pathway"/>
    <property type="evidence" value="ECO:0007669"/>
    <property type="project" value="InterPro"/>
</dbReference>
<dbReference type="PANTHER" id="PTHR31190:SF287">
    <property type="entry name" value="DEVELOPMENT RELATED ERF PROTEIN"/>
    <property type="match status" value="1"/>
</dbReference>
<dbReference type="AlphaFoldDB" id="A0A6J1E4I1"/>
<evidence type="ECO:0000313" key="9">
    <source>
        <dbReference type="Proteomes" id="UP000504609"/>
    </source>
</evidence>
<dbReference type="InterPro" id="IPR044808">
    <property type="entry name" value="ERF_plant"/>
</dbReference>
<dbReference type="GO" id="GO:0003677">
    <property type="term" value="F:DNA binding"/>
    <property type="evidence" value="ECO:0007669"/>
    <property type="project" value="UniProtKB-KW"/>
</dbReference>
<dbReference type="SMART" id="SM00380">
    <property type="entry name" value="AP2"/>
    <property type="match status" value="1"/>
</dbReference>
<keyword evidence="5" id="KW-0539">Nucleus</keyword>
<keyword evidence="2" id="KW-0805">Transcription regulation</keyword>
<dbReference type="InterPro" id="IPR001471">
    <property type="entry name" value="AP2/ERF_dom"/>
</dbReference>
<dbReference type="InterPro" id="IPR036955">
    <property type="entry name" value="AP2/ERF_dom_sf"/>
</dbReference>
<dbReference type="FunFam" id="3.30.730.10:FF:000001">
    <property type="entry name" value="Ethylene-responsive transcription factor 2"/>
    <property type="match status" value="1"/>
</dbReference>
<evidence type="ECO:0000256" key="6">
    <source>
        <dbReference type="ARBA" id="ARBA00024343"/>
    </source>
</evidence>
<dbReference type="PANTHER" id="PTHR31190">
    <property type="entry name" value="DNA-BINDING DOMAIN"/>
    <property type="match status" value="1"/>
</dbReference>
<comment type="similarity">
    <text evidence="6">Belongs to the AP2/ERF transcription factor family. ERF subfamily.</text>
</comment>
<keyword evidence="3" id="KW-0238">DNA-binding</keyword>
<dbReference type="CDD" id="cd00018">
    <property type="entry name" value="AP2"/>
    <property type="match status" value="1"/>
</dbReference>
<dbReference type="KEGG" id="cmos:111430683"/>
<dbReference type="Pfam" id="PF00847">
    <property type="entry name" value="AP2"/>
    <property type="match status" value="1"/>
</dbReference>
<evidence type="ECO:0000256" key="7">
    <source>
        <dbReference type="SAM" id="MobiDB-lite"/>
    </source>
</evidence>
<dbReference type="GeneID" id="111430683"/>
<evidence type="ECO:0000313" key="10">
    <source>
        <dbReference type="RefSeq" id="XP_022922814.1"/>
    </source>
</evidence>
<keyword evidence="9" id="KW-1185">Reference proteome</keyword>
<keyword evidence="4" id="KW-0804">Transcription</keyword>
<feature type="region of interest" description="Disordered" evidence="7">
    <location>
        <begin position="182"/>
        <end position="209"/>
    </location>
</feature>
<dbReference type="SUPFAM" id="SSF54171">
    <property type="entry name" value="DNA-binding domain"/>
    <property type="match status" value="1"/>
</dbReference>
<feature type="domain" description="AP2/ERF" evidence="8">
    <location>
        <begin position="97"/>
        <end position="155"/>
    </location>
</feature>
<organism evidence="9 10">
    <name type="scientific">Cucurbita moschata</name>
    <name type="common">Winter crookneck squash</name>
    <name type="synonym">Cucurbita pepo var. moschata</name>
    <dbReference type="NCBI Taxonomy" id="3662"/>
    <lineage>
        <taxon>Eukaryota</taxon>
        <taxon>Viridiplantae</taxon>
        <taxon>Streptophyta</taxon>
        <taxon>Embryophyta</taxon>
        <taxon>Tracheophyta</taxon>
        <taxon>Spermatophyta</taxon>
        <taxon>Magnoliopsida</taxon>
        <taxon>eudicotyledons</taxon>
        <taxon>Gunneridae</taxon>
        <taxon>Pentapetalae</taxon>
        <taxon>rosids</taxon>
        <taxon>fabids</taxon>
        <taxon>Cucurbitales</taxon>
        <taxon>Cucurbitaceae</taxon>
        <taxon>Cucurbiteae</taxon>
        <taxon>Cucurbita</taxon>
    </lineage>
</organism>
<evidence type="ECO:0000256" key="1">
    <source>
        <dbReference type="ARBA" id="ARBA00004123"/>
    </source>
</evidence>
<dbReference type="Proteomes" id="UP000504609">
    <property type="component" value="Unplaced"/>
</dbReference>
<accession>A0A6J1E4I1</accession>
<evidence type="ECO:0000256" key="5">
    <source>
        <dbReference type="ARBA" id="ARBA00023242"/>
    </source>
</evidence>
<comment type="subcellular location">
    <subcellularLocation>
        <location evidence="1">Nucleus</location>
    </subcellularLocation>
</comment>
<dbReference type="GO" id="GO:0005634">
    <property type="term" value="C:nucleus"/>
    <property type="evidence" value="ECO:0007669"/>
    <property type="project" value="UniProtKB-SubCell"/>
</dbReference>
<proteinExistence type="inferred from homology"/>
<evidence type="ECO:0000256" key="2">
    <source>
        <dbReference type="ARBA" id="ARBA00023015"/>
    </source>
</evidence>
<sequence>MELQKPDPFGDPNLVHNKAPLTYADLFSSLTDQWGDLPLKLDDSHDMVIFNSLHDAVVFVLSPLHSIHPPDASSALHLDPFPTTTAPAAQMDDKSKRYRGVRRRPWGKYASEIRDPAKSGARVWLGTYETAEDAALAYDRAAFRMRGSKALLNFPNRIGSDDPPPLRVSARRREHDILVPLADGSAKRRKGAANKKAEPESSKFQVGPSQIAALPVGEQLLVS</sequence>
<evidence type="ECO:0000256" key="4">
    <source>
        <dbReference type="ARBA" id="ARBA00023163"/>
    </source>
</evidence>
<dbReference type="InterPro" id="IPR016177">
    <property type="entry name" value="DNA-bd_dom_sf"/>
</dbReference>